<evidence type="ECO:0000256" key="1">
    <source>
        <dbReference type="SAM" id="Phobius"/>
    </source>
</evidence>
<dbReference type="EMBL" id="JAMZFT010000003">
    <property type="protein sequence ID" value="MCP1337412.1"/>
    <property type="molecule type" value="Genomic_DNA"/>
</dbReference>
<feature type="transmembrane region" description="Helical" evidence="1">
    <location>
        <begin position="15"/>
        <end position="38"/>
    </location>
</feature>
<keyword evidence="3" id="KW-1185">Reference proteome</keyword>
<sequence length="104" mass="12183">MVYDRRRVSRYDRRFYMGVAGIFALLTLFGIVSCLLYGVSEMRLLVAFAGGWYLVYTMDLIERRFRRSADGIFWRRWFSFRGSAGLPEEDEEQAGRGDKARPAH</sequence>
<evidence type="ECO:0000313" key="3">
    <source>
        <dbReference type="Proteomes" id="UP001055804"/>
    </source>
</evidence>
<dbReference type="AlphaFoldDB" id="A0A9J6PBA6"/>
<dbReference type="RefSeq" id="WP_269333379.1">
    <property type="nucleotide sequence ID" value="NZ_JAMZFT010000003.1"/>
</dbReference>
<keyword evidence="1" id="KW-0812">Transmembrane</keyword>
<reference evidence="2" key="1">
    <citation type="submission" date="2022-06" db="EMBL/GenBank/DDBJ databases">
        <title>Isolation and Genomics of Futiania mangrovii gen. nov., sp. nov., a Rare and Metabolically-versatile member in the Class Alphaproteobacteria.</title>
        <authorList>
            <person name="Liu L."/>
            <person name="Huang W.-C."/>
            <person name="Pan J."/>
            <person name="Li J."/>
            <person name="Huang Y."/>
            <person name="Du H."/>
            <person name="Liu Y."/>
            <person name="Li M."/>
        </authorList>
    </citation>
    <scope>NUCLEOTIDE SEQUENCE</scope>
    <source>
        <strain evidence="2">FT118</strain>
    </source>
</reference>
<evidence type="ECO:0000313" key="2">
    <source>
        <dbReference type="EMBL" id="MCP1337412.1"/>
    </source>
</evidence>
<dbReference type="Proteomes" id="UP001055804">
    <property type="component" value="Unassembled WGS sequence"/>
</dbReference>
<organism evidence="2 3">
    <name type="scientific">Futiania mangrovi</name>
    <dbReference type="NCBI Taxonomy" id="2959716"/>
    <lineage>
        <taxon>Bacteria</taxon>
        <taxon>Pseudomonadati</taxon>
        <taxon>Pseudomonadota</taxon>
        <taxon>Alphaproteobacteria</taxon>
        <taxon>Futianiales</taxon>
        <taxon>Futianiaceae</taxon>
        <taxon>Futiania</taxon>
    </lineage>
</organism>
<dbReference type="PROSITE" id="PS51257">
    <property type="entry name" value="PROKAR_LIPOPROTEIN"/>
    <property type="match status" value="1"/>
</dbReference>
<feature type="transmembrane region" description="Helical" evidence="1">
    <location>
        <begin position="44"/>
        <end position="61"/>
    </location>
</feature>
<proteinExistence type="predicted"/>
<accession>A0A9J6PBA6</accession>
<keyword evidence="1" id="KW-1133">Transmembrane helix</keyword>
<comment type="caution">
    <text evidence="2">The sequence shown here is derived from an EMBL/GenBank/DDBJ whole genome shotgun (WGS) entry which is preliminary data.</text>
</comment>
<name>A0A9J6PBA6_9PROT</name>
<gene>
    <name evidence="2" type="ORF">NJQ99_13400</name>
</gene>
<protein>
    <submittedName>
        <fullName evidence="2">DUF1129 domain-containing protein</fullName>
    </submittedName>
</protein>
<keyword evidence="1" id="KW-0472">Membrane</keyword>